<gene>
    <name evidence="3" type="ORF">EV102420_12_00290</name>
</gene>
<keyword evidence="1" id="KW-0472">Membrane</keyword>
<evidence type="ECO:0000256" key="2">
    <source>
        <dbReference type="SAM" id="SignalP"/>
    </source>
</evidence>
<proteinExistence type="predicted"/>
<comment type="caution">
    <text evidence="3">The sequence shown here is derived from an EMBL/GenBank/DDBJ whole genome shotgun (WGS) entry which is preliminary data.</text>
</comment>
<evidence type="ECO:0000313" key="4">
    <source>
        <dbReference type="Proteomes" id="UP000029462"/>
    </source>
</evidence>
<protein>
    <recommendedName>
        <fullName evidence="5">DUF3999 domain-containing protein</fullName>
    </recommendedName>
</protein>
<keyword evidence="4" id="KW-1185">Reference proteome</keyword>
<sequence>MTIVRRILFCALLGASLPAWSQDATSETPQDYAWGAALATTSASPLYQVMLPERIYTDSVASDLRDVRVFNQQEHAVPFTLIPAVQKQTPPRTLPLRLFALEPVPDNSAASENLWLRSQDGIEIRLDGEGKKRVSKSYLLTLPETQKDEFLLSQLKLTWNAVPANWQARTDVFVSSDLKNWMLYDRDMPLMDLTSGSDHLLLNTLDFSTSLYPTGMRYVLVVFNDAARAPTLTGATAVEQIYSNTAVNIPLNAVAKTVSSSVQEFSWQRPQPLVSVVIEAREGRVLPLAIEYRSEAKAAWQPLAKSVIYQLNGKSSEPLPTGGMVQAIRVTAVNGQLEDGIALVTGKRASQTLIFNAQGKGPFLLAWGNGAAQPQAMDVDMLVPAALRQANADIPYALVEDRIVLGGDARLTAVDPALQQSQWKKMLVWAALGLGVLVLVWVGLGIWREVRQKSA</sequence>
<dbReference type="AlphaFoldDB" id="A0A090V373"/>
<reference evidence="3 4" key="1">
    <citation type="submission" date="2014-09" db="EMBL/GenBank/DDBJ databases">
        <title>Whole genome shotgun sequence of Escherichia vulneris NBRC 102420.</title>
        <authorList>
            <person name="Yoshida Y."/>
            <person name="Hosoyama A."/>
            <person name="Tsuchikane K."/>
            <person name="Ohji S."/>
            <person name="Ichikawa N."/>
            <person name="Kimura A."/>
            <person name="Yamazoe A."/>
            <person name="Ezaki T."/>
            <person name="Fujita N."/>
        </authorList>
    </citation>
    <scope>NUCLEOTIDE SEQUENCE [LARGE SCALE GENOMIC DNA]</scope>
    <source>
        <strain evidence="3 4">NBRC 102420</strain>
    </source>
</reference>
<dbReference type="Proteomes" id="UP000029462">
    <property type="component" value="Unassembled WGS sequence"/>
</dbReference>
<dbReference type="RefSeq" id="WP_042391567.1">
    <property type="nucleotide sequence ID" value="NZ_BBMZ01000012.1"/>
</dbReference>
<evidence type="ECO:0008006" key="5">
    <source>
        <dbReference type="Google" id="ProtNLM"/>
    </source>
</evidence>
<keyword evidence="2" id="KW-0732">Signal</keyword>
<accession>A0A090V373</accession>
<dbReference type="EMBL" id="BBMZ01000012">
    <property type="protein sequence ID" value="GAL58523.1"/>
    <property type="molecule type" value="Genomic_DNA"/>
</dbReference>
<feature type="signal peptide" evidence="2">
    <location>
        <begin position="1"/>
        <end position="21"/>
    </location>
</feature>
<keyword evidence="1" id="KW-0812">Transmembrane</keyword>
<keyword evidence="1" id="KW-1133">Transmembrane helix</keyword>
<evidence type="ECO:0000313" key="3">
    <source>
        <dbReference type="EMBL" id="GAL58523.1"/>
    </source>
</evidence>
<dbReference type="OrthoDB" id="5405606at2"/>
<evidence type="ECO:0000256" key="1">
    <source>
        <dbReference type="SAM" id="Phobius"/>
    </source>
</evidence>
<feature type="transmembrane region" description="Helical" evidence="1">
    <location>
        <begin position="426"/>
        <end position="447"/>
    </location>
</feature>
<name>A0A090V373_PSEVU</name>
<dbReference type="eggNOG" id="ENOG5031WM6">
    <property type="taxonomic scope" value="Bacteria"/>
</dbReference>
<organism evidence="3 4">
    <name type="scientific">Pseudescherichia vulneris NBRC 102420</name>
    <dbReference type="NCBI Taxonomy" id="1115515"/>
    <lineage>
        <taxon>Bacteria</taxon>
        <taxon>Pseudomonadati</taxon>
        <taxon>Pseudomonadota</taxon>
        <taxon>Gammaproteobacteria</taxon>
        <taxon>Enterobacterales</taxon>
        <taxon>Enterobacteriaceae</taxon>
        <taxon>Pseudescherichia</taxon>
    </lineage>
</organism>
<dbReference type="InterPro" id="IPR025060">
    <property type="entry name" value="DUF3999"/>
</dbReference>
<feature type="chain" id="PRO_5001867328" description="DUF3999 domain-containing protein" evidence="2">
    <location>
        <begin position="22"/>
        <end position="455"/>
    </location>
</feature>
<dbReference type="STRING" id="1115515.EV102420_12_00290"/>
<dbReference type="Pfam" id="PF13163">
    <property type="entry name" value="DUF3999"/>
    <property type="match status" value="1"/>
</dbReference>